<dbReference type="Proteomes" id="UP000184442">
    <property type="component" value="Unassembled WGS sequence"/>
</dbReference>
<comment type="cofactor">
    <cofactor evidence="1">
        <name>Mg(2+)</name>
        <dbReference type="ChEBI" id="CHEBI:18420"/>
    </cofactor>
</comment>
<dbReference type="Pfam" id="PF00293">
    <property type="entry name" value="NUDIX"/>
    <property type="match status" value="1"/>
</dbReference>
<sequence length="175" mass="20047">MNTYEKTIKNKNIYTGKVVTLDIETVILPNDKIAEREIVRHPGAVAILPIDNSGNIYFVKQYRKAIDSELIEIPAGKLEAGEEPIECALRELQEEVGYTSNKLTYITRIFTSPGFADEKIYIFKAEDLRKSKLNKDDDEFINIYKYKVDEAFEMIKNGEITDAKTIIAMLTIFKL</sequence>
<keyword evidence="5" id="KW-1185">Reference proteome</keyword>
<dbReference type="InterPro" id="IPR015797">
    <property type="entry name" value="NUDIX_hydrolase-like_dom_sf"/>
</dbReference>
<reference evidence="4 5" key="1">
    <citation type="submission" date="2016-11" db="EMBL/GenBank/DDBJ databases">
        <authorList>
            <person name="Jaros S."/>
            <person name="Januszkiewicz K."/>
            <person name="Wedrychowicz H."/>
        </authorList>
    </citation>
    <scope>NUCLEOTIDE SEQUENCE [LARGE SCALE GENOMIC DNA]</scope>
    <source>
        <strain evidence="4 5">DSM 19022</strain>
    </source>
</reference>
<keyword evidence="2" id="KW-0378">Hydrolase</keyword>
<dbReference type="STRING" id="1122184.SAMN02745176_01841"/>
<dbReference type="FunFam" id="3.90.79.10:FF:000024">
    <property type="entry name" value="ADP-ribose pyrophosphatase"/>
    <property type="match status" value="1"/>
</dbReference>
<name>A0A1M6F6B6_9FIRM</name>
<evidence type="ECO:0000256" key="2">
    <source>
        <dbReference type="ARBA" id="ARBA00022801"/>
    </source>
</evidence>
<evidence type="ECO:0000313" key="5">
    <source>
        <dbReference type="Proteomes" id="UP000184442"/>
    </source>
</evidence>
<protein>
    <submittedName>
        <fullName evidence="4">ADP-ribose pyrophosphatase</fullName>
    </submittedName>
</protein>
<evidence type="ECO:0000259" key="3">
    <source>
        <dbReference type="PROSITE" id="PS51462"/>
    </source>
</evidence>
<dbReference type="GO" id="GO:0006753">
    <property type="term" value="P:nucleoside phosphate metabolic process"/>
    <property type="evidence" value="ECO:0007669"/>
    <property type="project" value="TreeGrafter"/>
</dbReference>
<dbReference type="Gene3D" id="3.90.79.10">
    <property type="entry name" value="Nucleoside Triphosphate Pyrophosphohydrolase"/>
    <property type="match status" value="1"/>
</dbReference>
<dbReference type="InterPro" id="IPR020084">
    <property type="entry name" value="NUDIX_hydrolase_CS"/>
</dbReference>
<evidence type="ECO:0000256" key="1">
    <source>
        <dbReference type="ARBA" id="ARBA00001946"/>
    </source>
</evidence>
<dbReference type="AlphaFoldDB" id="A0A1M6F6B6"/>
<dbReference type="PANTHER" id="PTHR11839:SF18">
    <property type="entry name" value="NUDIX HYDROLASE DOMAIN-CONTAINING PROTEIN"/>
    <property type="match status" value="1"/>
</dbReference>
<evidence type="ECO:0000313" key="4">
    <source>
        <dbReference type="EMBL" id="SHI93220.1"/>
    </source>
</evidence>
<organism evidence="4 5">
    <name type="scientific">Lutispora thermophila DSM 19022</name>
    <dbReference type="NCBI Taxonomy" id="1122184"/>
    <lineage>
        <taxon>Bacteria</taxon>
        <taxon>Bacillati</taxon>
        <taxon>Bacillota</taxon>
        <taxon>Clostridia</taxon>
        <taxon>Lutisporales</taxon>
        <taxon>Lutisporaceae</taxon>
        <taxon>Lutispora</taxon>
    </lineage>
</organism>
<dbReference type="GO" id="GO:0016787">
    <property type="term" value="F:hydrolase activity"/>
    <property type="evidence" value="ECO:0007669"/>
    <property type="project" value="UniProtKB-KW"/>
</dbReference>
<feature type="domain" description="Nudix hydrolase" evidence="3">
    <location>
        <begin position="39"/>
        <end position="168"/>
    </location>
</feature>
<dbReference type="OrthoDB" id="9806150at2"/>
<dbReference type="SUPFAM" id="SSF55811">
    <property type="entry name" value="Nudix"/>
    <property type="match status" value="1"/>
</dbReference>
<dbReference type="CDD" id="cd03424">
    <property type="entry name" value="NUDIX_ADPRase_Nudt5_UGPPase_Nudt14"/>
    <property type="match status" value="1"/>
</dbReference>
<dbReference type="GO" id="GO:0005829">
    <property type="term" value="C:cytosol"/>
    <property type="evidence" value="ECO:0007669"/>
    <property type="project" value="TreeGrafter"/>
</dbReference>
<dbReference type="PANTHER" id="PTHR11839">
    <property type="entry name" value="UDP/ADP-SUGAR PYROPHOSPHATASE"/>
    <property type="match status" value="1"/>
</dbReference>
<dbReference type="EMBL" id="FQZS01000011">
    <property type="protein sequence ID" value="SHI93220.1"/>
    <property type="molecule type" value="Genomic_DNA"/>
</dbReference>
<accession>A0A1M6F6B6</accession>
<dbReference type="RefSeq" id="WP_073025915.1">
    <property type="nucleotide sequence ID" value="NZ_FQZS01000011.1"/>
</dbReference>
<dbReference type="PROSITE" id="PS00893">
    <property type="entry name" value="NUDIX_BOX"/>
    <property type="match status" value="1"/>
</dbReference>
<dbReference type="PROSITE" id="PS51462">
    <property type="entry name" value="NUDIX"/>
    <property type="match status" value="1"/>
</dbReference>
<proteinExistence type="predicted"/>
<dbReference type="GO" id="GO:0019693">
    <property type="term" value="P:ribose phosphate metabolic process"/>
    <property type="evidence" value="ECO:0007669"/>
    <property type="project" value="TreeGrafter"/>
</dbReference>
<gene>
    <name evidence="4" type="ORF">SAMN02745176_01841</name>
</gene>
<dbReference type="InterPro" id="IPR000086">
    <property type="entry name" value="NUDIX_hydrolase_dom"/>
</dbReference>